<accession>A0A4R6Y393</accession>
<evidence type="ECO:0000256" key="3">
    <source>
        <dbReference type="ARBA" id="ARBA00022448"/>
    </source>
</evidence>
<dbReference type="Pfam" id="PF00119">
    <property type="entry name" value="ATP-synt_A"/>
    <property type="match status" value="1"/>
</dbReference>
<name>A0A4R6Y393_9BURK</name>
<feature type="transmembrane region" description="Helical" evidence="12">
    <location>
        <begin position="212"/>
        <end position="234"/>
    </location>
</feature>
<dbReference type="PROSITE" id="PS00449">
    <property type="entry name" value="ATPASE_A"/>
    <property type="match status" value="1"/>
</dbReference>
<keyword evidence="11 12" id="KW-0066">ATP synthesis</keyword>
<evidence type="ECO:0000256" key="4">
    <source>
        <dbReference type="ARBA" id="ARBA00022475"/>
    </source>
</evidence>
<comment type="similarity">
    <text evidence="2 12 13">Belongs to the ATPase A chain family.</text>
</comment>
<evidence type="ECO:0000256" key="12">
    <source>
        <dbReference type="HAMAP-Rule" id="MF_01393"/>
    </source>
</evidence>
<comment type="function">
    <text evidence="12 13">Key component of the proton channel; it plays a direct role in the translocation of protons across the membrane.</text>
</comment>
<keyword evidence="15" id="KW-1185">Reference proteome</keyword>
<feature type="transmembrane region" description="Helical" evidence="12">
    <location>
        <begin position="254"/>
        <end position="278"/>
    </location>
</feature>
<dbReference type="InterPro" id="IPR000568">
    <property type="entry name" value="ATP_synth_F0_asu"/>
</dbReference>
<evidence type="ECO:0000256" key="2">
    <source>
        <dbReference type="ARBA" id="ARBA00006810"/>
    </source>
</evidence>
<dbReference type="OrthoDB" id="9789241at2"/>
<reference evidence="14 15" key="1">
    <citation type="submission" date="2019-03" db="EMBL/GenBank/DDBJ databases">
        <title>Genomic Encyclopedia of Type Strains, Phase IV (KMG-IV): sequencing the most valuable type-strain genomes for metagenomic binning, comparative biology and taxonomic classification.</title>
        <authorList>
            <person name="Goeker M."/>
        </authorList>
    </citation>
    <scope>NUCLEOTIDE SEQUENCE [LARGE SCALE GENOMIC DNA]</scope>
    <source>
        <strain evidence="14 15">DSM 102852</strain>
    </source>
</reference>
<dbReference type="PANTHER" id="PTHR42823">
    <property type="entry name" value="ATP SYNTHASE SUBUNIT A, CHLOROPLASTIC"/>
    <property type="match status" value="1"/>
</dbReference>
<dbReference type="EMBL" id="SNZE01000014">
    <property type="protein sequence ID" value="TDR30989.1"/>
    <property type="molecule type" value="Genomic_DNA"/>
</dbReference>
<dbReference type="HAMAP" id="MF_01393">
    <property type="entry name" value="ATP_synth_a_bact"/>
    <property type="match status" value="1"/>
</dbReference>
<evidence type="ECO:0000256" key="5">
    <source>
        <dbReference type="ARBA" id="ARBA00022547"/>
    </source>
</evidence>
<dbReference type="AlphaFoldDB" id="A0A4R6Y393"/>
<protein>
    <recommendedName>
        <fullName evidence="12 13">ATP synthase subunit a</fullName>
    </recommendedName>
    <alternativeName>
        <fullName evidence="12">ATP synthase F0 sector subunit a</fullName>
    </alternativeName>
    <alternativeName>
        <fullName evidence="12">F-ATPase subunit 6</fullName>
    </alternativeName>
</protein>
<evidence type="ECO:0000256" key="9">
    <source>
        <dbReference type="ARBA" id="ARBA00023065"/>
    </source>
</evidence>
<dbReference type="SUPFAM" id="SSF81336">
    <property type="entry name" value="F1F0 ATP synthase subunit A"/>
    <property type="match status" value="1"/>
</dbReference>
<dbReference type="RefSeq" id="WP_133620571.1">
    <property type="nucleotide sequence ID" value="NZ_SNZE01000014.1"/>
</dbReference>
<keyword evidence="4 12" id="KW-1003">Cell membrane</keyword>
<dbReference type="InterPro" id="IPR035908">
    <property type="entry name" value="F0_ATP_A_sf"/>
</dbReference>
<dbReference type="GO" id="GO:0042777">
    <property type="term" value="P:proton motive force-driven plasma membrane ATP synthesis"/>
    <property type="evidence" value="ECO:0007669"/>
    <property type="project" value="TreeGrafter"/>
</dbReference>
<dbReference type="Gene3D" id="1.20.120.220">
    <property type="entry name" value="ATP synthase, F0 complex, subunit A"/>
    <property type="match status" value="1"/>
</dbReference>
<keyword evidence="5 12" id="KW-0138">CF(0)</keyword>
<keyword evidence="9 12" id="KW-0406">Ion transport</keyword>
<evidence type="ECO:0000313" key="14">
    <source>
        <dbReference type="EMBL" id="TDR30989.1"/>
    </source>
</evidence>
<sequence>MSAEVGHQAPANSSEYIGHHLINLTNSGEKQTKLIDFSVVNVDTVFFSVFLGVLGLLLLWMIARKVTSGVPSRTQAAVEALVEMVEEQSKSIVHGDRTFVAPLALTVFFWVVFMNAMDWVPIDLPGWLNHQLGLGLPYTRIVATADINATMGMAFAVFLLMMYYSFKIKGFGGFAHELVSAPFGAKWYLAPANLGLNIVEYFSKTVSLGIRLFGNMFAGELIFALIATMGAAWGTVGLGTGLGLALGQVIAGSIWAIFHILVVLLQAFIFMMLTLVYVGQAHEAH</sequence>
<dbReference type="PANTHER" id="PTHR42823:SF3">
    <property type="entry name" value="ATP SYNTHASE SUBUNIT A, CHLOROPLASTIC"/>
    <property type="match status" value="1"/>
</dbReference>
<evidence type="ECO:0000256" key="13">
    <source>
        <dbReference type="RuleBase" id="RU000483"/>
    </source>
</evidence>
<dbReference type="GO" id="GO:0005886">
    <property type="term" value="C:plasma membrane"/>
    <property type="evidence" value="ECO:0007669"/>
    <property type="project" value="UniProtKB-SubCell"/>
</dbReference>
<evidence type="ECO:0000313" key="15">
    <source>
        <dbReference type="Proteomes" id="UP000294480"/>
    </source>
</evidence>
<gene>
    <name evidence="12" type="primary">atpB</name>
    <name evidence="14" type="ORF">DFR44_11426</name>
</gene>
<dbReference type="FunFam" id="1.20.120.220:FF:000002">
    <property type="entry name" value="ATP synthase subunit a"/>
    <property type="match status" value="1"/>
</dbReference>
<dbReference type="GO" id="GO:0045259">
    <property type="term" value="C:proton-transporting ATP synthase complex"/>
    <property type="evidence" value="ECO:0007669"/>
    <property type="project" value="UniProtKB-KW"/>
</dbReference>
<keyword evidence="3 12" id="KW-0813">Transport</keyword>
<comment type="caution">
    <text evidence="14">The sequence shown here is derived from an EMBL/GenBank/DDBJ whole genome shotgun (WGS) entry which is preliminary data.</text>
</comment>
<evidence type="ECO:0000256" key="1">
    <source>
        <dbReference type="ARBA" id="ARBA00004141"/>
    </source>
</evidence>
<evidence type="ECO:0000256" key="6">
    <source>
        <dbReference type="ARBA" id="ARBA00022692"/>
    </source>
</evidence>
<dbReference type="InterPro" id="IPR045082">
    <property type="entry name" value="ATP_syn_F0_a_bact/chloroplast"/>
</dbReference>
<evidence type="ECO:0000256" key="11">
    <source>
        <dbReference type="ARBA" id="ARBA00023310"/>
    </source>
</evidence>
<evidence type="ECO:0000256" key="10">
    <source>
        <dbReference type="ARBA" id="ARBA00023136"/>
    </source>
</evidence>
<dbReference type="InterPro" id="IPR023011">
    <property type="entry name" value="ATP_synth_F0_asu_AS"/>
</dbReference>
<keyword evidence="6 12" id="KW-0812">Transmembrane</keyword>
<keyword evidence="7 12" id="KW-0375">Hydrogen ion transport</keyword>
<keyword evidence="10 12" id="KW-0472">Membrane</keyword>
<dbReference type="NCBIfam" id="NF004477">
    <property type="entry name" value="PRK05815.1-1"/>
    <property type="match status" value="1"/>
</dbReference>
<dbReference type="CDD" id="cd00310">
    <property type="entry name" value="ATP-synt_Fo_a_6"/>
    <property type="match status" value="1"/>
</dbReference>
<evidence type="ECO:0000256" key="8">
    <source>
        <dbReference type="ARBA" id="ARBA00022989"/>
    </source>
</evidence>
<feature type="transmembrane region" description="Helical" evidence="12">
    <location>
        <begin position="45"/>
        <end position="63"/>
    </location>
</feature>
<keyword evidence="8 12" id="KW-1133">Transmembrane helix</keyword>
<organism evidence="14 15">
    <name type="scientific">Hydromonas duriensis</name>
    <dbReference type="NCBI Taxonomy" id="1527608"/>
    <lineage>
        <taxon>Bacteria</taxon>
        <taxon>Pseudomonadati</taxon>
        <taxon>Pseudomonadota</taxon>
        <taxon>Betaproteobacteria</taxon>
        <taxon>Burkholderiales</taxon>
        <taxon>Burkholderiaceae</taxon>
        <taxon>Hydromonas</taxon>
    </lineage>
</organism>
<proteinExistence type="inferred from homology"/>
<feature type="transmembrane region" description="Helical" evidence="12">
    <location>
        <begin position="141"/>
        <end position="164"/>
    </location>
</feature>
<dbReference type="NCBIfam" id="TIGR01131">
    <property type="entry name" value="ATP_synt_6_or_A"/>
    <property type="match status" value="1"/>
</dbReference>
<dbReference type="Proteomes" id="UP000294480">
    <property type="component" value="Unassembled WGS sequence"/>
</dbReference>
<comment type="subcellular location">
    <subcellularLocation>
        <location evidence="12 13">Cell membrane</location>
        <topology evidence="12 13">Multi-pass membrane protein</topology>
    </subcellularLocation>
    <subcellularLocation>
        <location evidence="1">Membrane</location>
        <topology evidence="1">Multi-pass membrane protein</topology>
    </subcellularLocation>
</comment>
<evidence type="ECO:0000256" key="7">
    <source>
        <dbReference type="ARBA" id="ARBA00022781"/>
    </source>
</evidence>
<feature type="transmembrane region" description="Helical" evidence="12">
    <location>
        <begin position="99"/>
        <end position="121"/>
    </location>
</feature>
<dbReference type="GO" id="GO:0046933">
    <property type="term" value="F:proton-transporting ATP synthase activity, rotational mechanism"/>
    <property type="evidence" value="ECO:0007669"/>
    <property type="project" value="UniProtKB-UniRule"/>
</dbReference>